<dbReference type="HOGENOM" id="CLU_001265_52_4_1"/>
<evidence type="ECO:0000256" key="6">
    <source>
        <dbReference type="ARBA" id="ARBA00023136"/>
    </source>
</evidence>
<sequence>MFDTTDFSHNYLIKTAMLCKSMNEIGFGRYQYGLFFVAGFGWFVDNAWPVTTSLMIPVLRETDGIHPPRGKGPYLGLAQNLGLLVGAAVWSLSSDVIGRRWPFNLSFLITGVWAVVAGSAPNFGTLSVFVSLWSVGVGGNLPVDSALFLEALPSTHQWLLTMMSGWWALGQLAANLIAWGLIGNYSCDTHSETCLKADNKGWRYFLFTMGGLTLLFFIARFCFPVFESPRFYVACGRDDLAIETLKKIAKINGTEVSLTLEALQKVDEQFPEENVVKNRLFNDKIQKFNAEHIRNCFRSKKIAMSTILVISTWAIIGLAFPLYNAFVPYFLQTKGDVNKPLNLHETYRNSSIVSSVGIPGTFVAGFCVETKFGRKGTLMGSLILTGVFLFASTSAKTSNTYLGWNCAFSFVSNIMYGVLYAYTPEIFPTKIRGTGVGLAATANRILGILAPIIAIYANLATSVPIFISGALFIFAGILVVFFPYEPRGHSCS</sequence>
<dbReference type="AlphaFoldDB" id="G3B6M4"/>
<dbReference type="InterPro" id="IPR020846">
    <property type="entry name" value="MFS_dom"/>
</dbReference>
<comment type="similarity">
    <text evidence="2">Belongs to the major facilitator superfamily.</text>
</comment>
<dbReference type="PANTHER" id="PTHR23511">
    <property type="entry name" value="SYNAPTIC VESICLE GLYCOPROTEIN 2"/>
    <property type="match status" value="1"/>
</dbReference>
<keyword evidence="10" id="KW-1185">Reference proteome</keyword>
<dbReference type="FunFam" id="1.20.1250.20:FF:000171">
    <property type="entry name" value="MFS general substrate transporter"/>
    <property type="match status" value="1"/>
</dbReference>
<dbReference type="PANTHER" id="PTHR23511:SF12">
    <property type="entry name" value="TRANSPORTER, PUTATIVE (AFU_ORTHOLOGUE AFUA_7G01740)-RELATED"/>
    <property type="match status" value="1"/>
</dbReference>
<accession>G3B6M4</accession>
<feature type="transmembrane region" description="Helical" evidence="7">
    <location>
        <begin position="376"/>
        <end position="395"/>
    </location>
</feature>
<feature type="transmembrane region" description="Helical" evidence="7">
    <location>
        <begin position="351"/>
        <end position="369"/>
    </location>
</feature>
<feature type="transmembrane region" description="Helical" evidence="7">
    <location>
        <begin position="164"/>
        <end position="182"/>
    </location>
</feature>
<keyword evidence="4 7" id="KW-0812">Transmembrane</keyword>
<comment type="subcellular location">
    <subcellularLocation>
        <location evidence="1">Membrane</location>
        <topology evidence="1">Multi-pass membrane protein</topology>
    </subcellularLocation>
</comment>
<evidence type="ECO:0000256" key="5">
    <source>
        <dbReference type="ARBA" id="ARBA00022989"/>
    </source>
</evidence>
<feature type="transmembrane region" description="Helical" evidence="7">
    <location>
        <begin position="307"/>
        <end position="331"/>
    </location>
</feature>
<feature type="transmembrane region" description="Helical" evidence="7">
    <location>
        <begin position="202"/>
        <end position="223"/>
    </location>
</feature>
<dbReference type="PROSITE" id="PS50850">
    <property type="entry name" value="MFS"/>
    <property type="match status" value="1"/>
</dbReference>
<keyword evidence="5 7" id="KW-1133">Transmembrane helix</keyword>
<evidence type="ECO:0000256" key="1">
    <source>
        <dbReference type="ARBA" id="ARBA00004141"/>
    </source>
</evidence>
<evidence type="ECO:0000256" key="7">
    <source>
        <dbReference type="SAM" id="Phobius"/>
    </source>
</evidence>
<evidence type="ECO:0000256" key="2">
    <source>
        <dbReference type="ARBA" id="ARBA00008335"/>
    </source>
</evidence>
<dbReference type="GO" id="GO:0016020">
    <property type="term" value="C:membrane"/>
    <property type="evidence" value="ECO:0007669"/>
    <property type="project" value="UniProtKB-SubCell"/>
</dbReference>
<evidence type="ECO:0000313" key="10">
    <source>
        <dbReference type="Proteomes" id="UP000000707"/>
    </source>
</evidence>
<feature type="transmembrane region" description="Helical" evidence="7">
    <location>
        <begin position="74"/>
        <end position="93"/>
    </location>
</feature>
<dbReference type="Pfam" id="PF00083">
    <property type="entry name" value="Sugar_tr"/>
    <property type="match status" value="1"/>
</dbReference>
<protein>
    <submittedName>
        <fullName evidence="9">MFS general substrate transporter</fullName>
    </submittedName>
</protein>
<dbReference type="eggNOG" id="KOG0253">
    <property type="taxonomic scope" value="Eukaryota"/>
</dbReference>
<dbReference type="Gene3D" id="1.20.1250.20">
    <property type="entry name" value="MFS general substrate transporter like domains"/>
    <property type="match status" value="1"/>
</dbReference>
<dbReference type="SUPFAM" id="SSF103473">
    <property type="entry name" value="MFS general substrate transporter"/>
    <property type="match status" value="1"/>
</dbReference>
<dbReference type="InterPro" id="IPR036259">
    <property type="entry name" value="MFS_trans_sf"/>
</dbReference>
<feature type="transmembrane region" description="Helical" evidence="7">
    <location>
        <begin position="105"/>
        <end position="124"/>
    </location>
</feature>
<feature type="transmembrane region" description="Helical" evidence="7">
    <location>
        <begin position="27"/>
        <end position="44"/>
    </location>
</feature>
<feature type="transmembrane region" description="Helical" evidence="7">
    <location>
        <begin position="463"/>
        <end position="484"/>
    </location>
</feature>
<dbReference type="OrthoDB" id="4139357at2759"/>
<gene>
    <name evidence="9" type="ORF">CANTEDRAFT_106821</name>
</gene>
<dbReference type="GO" id="GO:0022857">
    <property type="term" value="F:transmembrane transporter activity"/>
    <property type="evidence" value="ECO:0007669"/>
    <property type="project" value="InterPro"/>
</dbReference>
<proteinExistence type="inferred from homology"/>
<feature type="transmembrane region" description="Helical" evidence="7">
    <location>
        <begin position="130"/>
        <end position="152"/>
    </location>
</feature>
<evidence type="ECO:0000256" key="3">
    <source>
        <dbReference type="ARBA" id="ARBA00022448"/>
    </source>
</evidence>
<evidence type="ECO:0000256" key="4">
    <source>
        <dbReference type="ARBA" id="ARBA00022692"/>
    </source>
</evidence>
<evidence type="ECO:0000259" key="8">
    <source>
        <dbReference type="PROSITE" id="PS50850"/>
    </source>
</evidence>
<keyword evidence="3" id="KW-0813">Transport</keyword>
<feature type="domain" description="Major facilitator superfamily (MFS) profile" evidence="8">
    <location>
        <begin position="34"/>
        <end position="487"/>
    </location>
</feature>
<organism evidence="10">
    <name type="scientific">Candida tenuis (strain ATCC 10573 / BCRC 21748 / CBS 615 / JCM 9827 / NBRC 10315 / NRRL Y-1498 / VKM Y-70)</name>
    <name type="common">Yeast</name>
    <name type="synonym">Yamadazyma tenuis</name>
    <dbReference type="NCBI Taxonomy" id="590646"/>
    <lineage>
        <taxon>Eukaryota</taxon>
        <taxon>Fungi</taxon>
        <taxon>Dikarya</taxon>
        <taxon>Ascomycota</taxon>
        <taxon>Saccharomycotina</taxon>
        <taxon>Pichiomycetes</taxon>
        <taxon>Debaryomycetaceae</taxon>
        <taxon>Yamadazyma</taxon>
    </lineage>
</organism>
<dbReference type="CDD" id="cd17316">
    <property type="entry name" value="MFS_SV2_like"/>
    <property type="match status" value="1"/>
</dbReference>
<dbReference type="EMBL" id="GL996524">
    <property type="protein sequence ID" value="EGV62969.1"/>
    <property type="molecule type" value="Genomic_DNA"/>
</dbReference>
<name>G3B6M4_CANTC</name>
<dbReference type="InterPro" id="IPR005828">
    <property type="entry name" value="MFS_sugar_transport-like"/>
</dbReference>
<reference evidence="9 10" key="1">
    <citation type="journal article" date="2011" name="Proc. Natl. Acad. Sci. U.S.A.">
        <title>Comparative genomics of xylose-fermenting fungi for enhanced biofuel production.</title>
        <authorList>
            <person name="Wohlbach D.J."/>
            <person name="Kuo A."/>
            <person name="Sato T.K."/>
            <person name="Potts K.M."/>
            <person name="Salamov A.A."/>
            <person name="LaButti K.M."/>
            <person name="Sun H."/>
            <person name="Clum A."/>
            <person name="Pangilinan J.L."/>
            <person name="Lindquist E.A."/>
            <person name="Lucas S."/>
            <person name="Lapidus A."/>
            <person name="Jin M."/>
            <person name="Gunawan C."/>
            <person name="Balan V."/>
            <person name="Dale B.E."/>
            <person name="Jeffries T.W."/>
            <person name="Zinkel R."/>
            <person name="Barry K.W."/>
            <person name="Grigoriev I.V."/>
            <person name="Gasch A.P."/>
        </authorList>
    </citation>
    <scope>NUCLEOTIDE SEQUENCE [LARGE SCALE GENOMIC DNA]</scope>
    <source>
        <strain evidence="10">ATCC 10573 / BCRC 21748 / CBS 615 / JCM 9827 / NBRC 10315 / NRRL Y-1498 / VKM Y-70</strain>
    </source>
</reference>
<keyword evidence="6 7" id="KW-0472">Membrane</keyword>
<feature type="transmembrane region" description="Helical" evidence="7">
    <location>
        <begin position="435"/>
        <end position="457"/>
    </location>
</feature>
<dbReference type="Proteomes" id="UP000000707">
    <property type="component" value="Unassembled WGS sequence"/>
</dbReference>
<feature type="transmembrane region" description="Helical" evidence="7">
    <location>
        <begin position="401"/>
        <end position="423"/>
    </location>
</feature>
<evidence type="ECO:0000313" key="9">
    <source>
        <dbReference type="EMBL" id="EGV62969.1"/>
    </source>
</evidence>